<dbReference type="OrthoDB" id="9810718at2"/>
<evidence type="ECO:0000259" key="3">
    <source>
        <dbReference type="SMART" id="SM00854"/>
    </source>
</evidence>
<dbReference type="AlphaFoldDB" id="A0A437PKI3"/>
<dbReference type="SMART" id="SM00854">
    <property type="entry name" value="PGA_cap"/>
    <property type="match status" value="1"/>
</dbReference>
<proteinExistence type="inferred from homology"/>
<feature type="domain" description="Capsule synthesis protein CapA" evidence="3">
    <location>
        <begin position="75"/>
        <end position="324"/>
    </location>
</feature>
<dbReference type="Pfam" id="PF09587">
    <property type="entry name" value="PGA_cap"/>
    <property type="match status" value="1"/>
</dbReference>
<protein>
    <submittedName>
        <fullName evidence="4">CapA family protein</fullName>
    </submittedName>
</protein>
<dbReference type="InterPro" id="IPR019079">
    <property type="entry name" value="Capsule_synth_CapA"/>
</dbReference>
<evidence type="ECO:0000256" key="2">
    <source>
        <dbReference type="SAM" id="MobiDB-lite"/>
    </source>
</evidence>
<comment type="caution">
    <text evidence="4">The sequence shown here is derived from an EMBL/GenBank/DDBJ whole genome shotgun (WGS) entry which is preliminary data.</text>
</comment>
<dbReference type="PANTHER" id="PTHR33393:SF13">
    <property type="entry name" value="PGA BIOSYNTHESIS PROTEIN CAPA"/>
    <property type="match status" value="1"/>
</dbReference>
<comment type="similarity">
    <text evidence="1">Belongs to the CapA family.</text>
</comment>
<name>A0A437PKI3_9ACTN</name>
<reference evidence="4 5" key="1">
    <citation type="submission" date="2019-01" db="EMBL/GenBank/DDBJ databases">
        <title>Genome sequences of Streptomyces and Rhizobium isolates collected from root and soil.</title>
        <authorList>
            <person name="Chhettri S."/>
            <person name="Sevigny J.L."/>
            <person name="Sen A."/>
            <person name="Ennis N."/>
            <person name="Tisa L."/>
        </authorList>
    </citation>
    <scope>NUCLEOTIDE SEQUENCE [LARGE SCALE GENOMIC DNA]</scope>
    <source>
        <strain evidence="4 5">San01</strain>
    </source>
</reference>
<dbReference type="SUPFAM" id="SSF56300">
    <property type="entry name" value="Metallo-dependent phosphatases"/>
    <property type="match status" value="1"/>
</dbReference>
<feature type="compositionally biased region" description="Low complexity" evidence="2">
    <location>
        <begin position="53"/>
        <end position="65"/>
    </location>
</feature>
<gene>
    <name evidence="4" type="ORF">EOT10_20105</name>
</gene>
<evidence type="ECO:0000256" key="1">
    <source>
        <dbReference type="ARBA" id="ARBA00005662"/>
    </source>
</evidence>
<feature type="region of interest" description="Disordered" evidence="2">
    <location>
        <begin position="42"/>
        <end position="68"/>
    </location>
</feature>
<evidence type="ECO:0000313" key="5">
    <source>
        <dbReference type="Proteomes" id="UP000283128"/>
    </source>
</evidence>
<dbReference type="PANTHER" id="PTHR33393">
    <property type="entry name" value="POLYGLUTAMINE SYNTHESIS ACCESSORY PROTEIN RV0574C-RELATED"/>
    <property type="match status" value="1"/>
</dbReference>
<dbReference type="InterPro" id="IPR052169">
    <property type="entry name" value="CW_Biosynth-Accessory"/>
</dbReference>
<keyword evidence="5" id="KW-1185">Reference proteome</keyword>
<dbReference type="InterPro" id="IPR029052">
    <property type="entry name" value="Metallo-depent_PP-like"/>
</dbReference>
<feature type="region of interest" description="Disordered" evidence="2">
    <location>
        <begin position="1"/>
        <end position="24"/>
    </location>
</feature>
<dbReference type="EMBL" id="RZYA01000009">
    <property type="protein sequence ID" value="RVU22783.1"/>
    <property type="molecule type" value="Genomic_DNA"/>
</dbReference>
<dbReference type="Proteomes" id="UP000283128">
    <property type="component" value="Unassembled WGS sequence"/>
</dbReference>
<dbReference type="Gene3D" id="3.60.21.10">
    <property type="match status" value="1"/>
</dbReference>
<feature type="compositionally biased region" description="Basic residues" evidence="2">
    <location>
        <begin position="7"/>
        <end position="24"/>
    </location>
</feature>
<sequence length="413" mass="43653">MTQRTGNPRHSRHAHHTRPSRHSRQGIAVLAAVLAASAAACSGPADGTRHVTPHATGHPAASAAGGTTGGQRGFTLVASGDVLPHTEIIEKANADAGGPGYDFAPMLSGVKPVVSKADLAICHMETVYGADGDYTGYPTFKSPPQVARGLRATGYDACSTASNHTLDDGAAGIDRTLGALDRAGVRHAGSARTAAESRSPGWLRAGDARVAHLAYTYGTNGFPQPEGRPWAVNMIVRQQIVEDARAARKAGADVVVVSLHWGTEWQDEPDEQQLRLGGELTASRTGGRPDIDLILGTHAHIPQAYEKVNGTWVIYGMGDQIAGEMFNYDGAQDPRGNESTIGRFTFAPPARPGGRWEVRKAEFVPQWFDLGAGRVVNVNQAIGRGADLTGVRDRIRRVVLSRGAAEDGLTMGE</sequence>
<dbReference type="CDD" id="cd07381">
    <property type="entry name" value="MPP_CapA"/>
    <property type="match status" value="1"/>
</dbReference>
<evidence type="ECO:0000313" key="4">
    <source>
        <dbReference type="EMBL" id="RVU22783.1"/>
    </source>
</evidence>
<accession>A0A437PKI3</accession>
<organism evidence="4 5">
    <name type="scientific">Streptomyces antnestii</name>
    <dbReference type="NCBI Taxonomy" id="2494256"/>
    <lineage>
        <taxon>Bacteria</taxon>
        <taxon>Bacillati</taxon>
        <taxon>Actinomycetota</taxon>
        <taxon>Actinomycetes</taxon>
        <taxon>Kitasatosporales</taxon>
        <taxon>Streptomycetaceae</taxon>
        <taxon>Streptomyces</taxon>
    </lineage>
</organism>